<reference evidence="3" key="1">
    <citation type="submission" date="2011-12" db="EMBL/GenBank/DDBJ databases">
        <title>Complete genome sequence of Streptomyces cattleya strain DSM 46488.</title>
        <authorList>
            <person name="Ou H.-Y."/>
            <person name="Li P."/>
            <person name="Zhao C."/>
            <person name="O'Hagan D."/>
            <person name="Deng Z."/>
        </authorList>
    </citation>
    <scope>NUCLEOTIDE SEQUENCE [LARGE SCALE GENOMIC DNA]</scope>
    <source>
        <strain evidence="3">ATCC 35852 / DSM 46488 / JCM 4925 / NBRC 14057 / NRRL 8057</strain>
    </source>
</reference>
<dbReference type="EMBL" id="CP003219">
    <property type="protein sequence ID" value="AEW94852.1"/>
    <property type="molecule type" value="Genomic_DNA"/>
</dbReference>
<evidence type="ECO:0000313" key="3">
    <source>
        <dbReference type="Proteomes" id="UP000007842"/>
    </source>
</evidence>
<dbReference type="STRING" id="1003195.SCATT_24810"/>
<evidence type="ECO:0008006" key="4">
    <source>
        <dbReference type="Google" id="ProtNLM"/>
    </source>
</evidence>
<accession>G8WU30</accession>
<dbReference type="RefSeq" id="WP_014143240.1">
    <property type="nucleotide sequence ID" value="NC_016111.1"/>
</dbReference>
<keyword evidence="1" id="KW-0812">Transmembrane</keyword>
<evidence type="ECO:0000256" key="1">
    <source>
        <dbReference type="SAM" id="Phobius"/>
    </source>
</evidence>
<dbReference type="InterPro" id="IPR031876">
    <property type="entry name" value="DUF4760"/>
</dbReference>
<dbReference type="eggNOG" id="ENOG5031VFE">
    <property type="taxonomic scope" value="Bacteria"/>
</dbReference>
<dbReference type="OrthoDB" id="4129403at2"/>
<accession>F8K068</accession>
<evidence type="ECO:0000313" key="2">
    <source>
        <dbReference type="EMBL" id="AEW94852.1"/>
    </source>
</evidence>
<dbReference type="HOGENOM" id="CLU_1546684_0_0_11"/>
<keyword evidence="3" id="KW-1185">Reference proteome</keyword>
<dbReference type="PATRIC" id="fig|1003195.11.peg.3999"/>
<gene>
    <name evidence="2" type="ordered locus">SCATT_24810</name>
</gene>
<sequence>MTAFERWSLVAAFGSLGVGVVGFVALAWQLLMLARSTKQDHDRRRKQATMEFLADNMNQRKSLFDEGIPPERDHAAIEALIDRSMSGDERATKLITSYLTTFNLLGAGTRSDAFDRQLIDDAWGGLIISVWNNYRPWAEAQRQEHGEPRLWRNLEWLAGHMTPRRVLRDGDGD</sequence>
<feature type="transmembrane region" description="Helical" evidence="1">
    <location>
        <begin position="12"/>
        <end position="34"/>
    </location>
</feature>
<dbReference type="Pfam" id="PF15956">
    <property type="entry name" value="DUF4760"/>
    <property type="match status" value="1"/>
</dbReference>
<proteinExistence type="predicted"/>
<keyword evidence="1" id="KW-0472">Membrane</keyword>
<dbReference type="Proteomes" id="UP000007842">
    <property type="component" value="Chromosome"/>
</dbReference>
<dbReference type="KEGG" id="scy:SCATT_24810"/>
<dbReference type="KEGG" id="sct:SCAT_2495"/>
<name>F8K068_STREN</name>
<keyword evidence="1" id="KW-1133">Transmembrane helix</keyword>
<dbReference type="AlphaFoldDB" id="F8K068"/>
<protein>
    <recommendedName>
        <fullName evidence="4">DUF4760 domain-containing protein</fullName>
    </recommendedName>
</protein>
<organism evidence="2 3">
    <name type="scientific">Streptantibioticus cattleyicolor (strain ATCC 35852 / DSM 46488 / JCM 4925 / NBRC 14057 / NRRL 8057)</name>
    <name type="common">Streptomyces cattleya</name>
    <dbReference type="NCBI Taxonomy" id="1003195"/>
    <lineage>
        <taxon>Bacteria</taxon>
        <taxon>Bacillati</taxon>
        <taxon>Actinomycetota</taxon>
        <taxon>Actinomycetes</taxon>
        <taxon>Kitasatosporales</taxon>
        <taxon>Streptomycetaceae</taxon>
        <taxon>Streptantibioticus</taxon>
    </lineage>
</organism>